<evidence type="ECO:0000313" key="3">
    <source>
        <dbReference type="Proteomes" id="UP000561066"/>
    </source>
</evidence>
<dbReference type="SUPFAM" id="SSF81301">
    <property type="entry name" value="Nucleotidyltransferase"/>
    <property type="match status" value="1"/>
</dbReference>
<gene>
    <name evidence="2" type="ORF">HLH21_03710</name>
</gene>
<dbReference type="Gene3D" id="3.30.460.10">
    <property type="entry name" value="Beta Polymerase, domain 2"/>
    <property type="match status" value="1"/>
</dbReference>
<dbReference type="GO" id="GO:0016740">
    <property type="term" value="F:transferase activity"/>
    <property type="evidence" value="ECO:0007669"/>
    <property type="project" value="UniProtKB-KW"/>
</dbReference>
<dbReference type="InterPro" id="IPR043519">
    <property type="entry name" value="NT_sf"/>
</dbReference>
<evidence type="ECO:0000256" key="1">
    <source>
        <dbReference type="SAM" id="MobiDB-lite"/>
    </source>
</evidence>
<keyword evidence="2" id="KW-0808">Transferase</keyword>
<dbReference type="EMBL" id="JABEQH010000004">
    <property type="protein sequence ID" value="MBB2175031.1"/>
    <property type="molecule type" value="Genomic_DNA"/>
</dbReference>
<feature type="region of interest" description="Disordered" evidence="1">
    <location>
        <begin position="238"/>
        <end position="261"/>
    </location>
</feature>
<comment type="caution">
    <text evidence="2">The sequence shown here is derived from an EMBL/GenBank/DDBJ whole genome shotgun (WGS) entry which is preliminary data.</text>
</comment>
<name>A0A7W4P2D1_9PROT</name>
<dbReference type="AlphaFoldDB" id="A0A7W4P2D1"/>
<evidence type="ECO:0000313" key="2">
    <source>
        <dbReference type="EMBL" id="MBB2175031.1"/>
    </source>
</evidence>
<dbReference type="Proteomes" id="UP000561066">
    <property type="component" value="Unassembled WGS sequence"/>
</dbReference>
<accession>A0A7W4P2D1</accession>
<keyword evidence="3" id="KW-1185">Reference proteome</keyword>
<reference evidence="2 3" key="1">
    <citation type="submission" date="2020-04" db="EMBL/GenBank/DDBJ databases">
        <title>Description of novel Gluconacetobacter.</title>
        <authorList>
            <person name="Sombolestani A."/>
        </authorList>
    </citation>
    <scope>NUCLEOTIDE SEQUENCE [LARGE SCALE GENOMIC DNA]</scope>
    <source>
        <strain evidence="2 3">LMG 21312</strain>
    </source>
</reference>
<protein>
    <submittedName>
        <fullName evidence="2">Nucleotidyltransferase domain-containing protein</fullName>
    </submittedName>
</protein>
<organism evidence="2 3">
    <name type="scientific">Gluconacetobacter johannae</name>
    <dbReference type="NCBI Taxonomy" id="112140"/>
    <lineage>
        <taxon>Bacteria</taxon>
        <taxon>Pseudomonadati</taxon>
        <taxon>Pseudomonadota</taxon>
        <taxon>Alphaproteobacteria</taxon>
        <taxon>Acetobacterales</taxon>
        <taxon>Acetobacteraceae</taxon>
        <taxon>Gluconacetobacter</taxon>
    </lineage>
</organism>
<sequence length="261" mass="28607">MTGQRKGPARDVTIPTPIEALTVAKAVVATRYADAAFAFAAGSIMRGDGTYLSDIDLVVIHDRLETARRESFTADGFPIEAFVHDPETLAWFVDADVARGRPSILNMIAEGKIIGDADRARALQRDMARRLADGPPPLAPGERDALRYDITDAIDDLRGERRPGEILAIGATLYPRLVELSLRGRGRWNGAGKWAPRLLAAVDADLAVRYEHAFRILFVSGKCEDVIALAEREMQPHGGPLFDGDCRPAPSSWRIRPRSEP</sequence>
<proteinExistence type="predicted"/>